<reference evidence="3" key="1">
    <citation type="submission" date="2018-05" db="EMBL/GenBank/DDBJ databases">
        <authorList>
            <person name="Nie L."/>
        </authorList>
    </citation>
    <scope>NUCLEOTIDE SEQUENCE [LARGE SCALE GENOMIC DNA]</scope>
    <source>
        <strain evidence="3">NL</strain>
    </source>
</reference>
<feature type="domain" description="Lipocalin-like" evidence="1">
    <location>
        <begin position="35"/>
        <end position="124"/>
    </location>
</feature>
<comment type="caution">
    <text evidence="2">The sequence shown here is derived from an EMBL/GenBank/DDBJ whole genome shotgun (WGS) entry which is preliminary data.</text>
</comment>
<dbReference type="EMBL" id="QHKM01000007">
    <property type="protein sequence ID" value="RAK63994.1"/>
    <property type="molecule type" value="Genomic_DNA"/>
</dbReference>
<dbReference type="OrthoDB" id="799390at2"/>
<evidence type="ECO:0000313" key="2">
    <source>
        <dbReference type="EMBL" id="RAK63994.1"/>
    </source>
</evidence>
<dbReference type="PROSITE" id="PS51257">
    <property type="entry name" value="PROKAR_LIPOPROTEIN"/>
    <property type="match status" value="1"/>
</dbReference>
<dbReference type="InterPro" id="IPR024311">
    <property type="entry name" value="Lipocalin-like"/>
</dbReference>
<name>A0A328BDS5_9BACT</name>
<dbReference type="Pfam" id="PF13648">
    <property type="entry name" value="Lipocalin_4"/>
    <property type="match status" value="1"/>
</dbReference>
<keyword evidence="3" id="KW-1185">Reference proteome</keyword>
<evidence type="ECO:0000259" key="1">
    <source>
        <dbReference type="Pfam" id="PF13648"/>
    </source>
</evidence>
<accession>A0A328BDS5</accession>
<sequence>MKRISLLAAVAVACVFTACKKDEEKPKSTSELLMAKSWKITAYTEQVGSAAATDEYASADACLKDNIYKFEASNKFTTDEGTTKCDPTDPQSVSGNWALTNSDKTLTAVAVDQATFTSFELTGSIDEISASKFVLSESETAGGTTTVSKTTFTAQ</sequence>
<dbReference type="RefSeq" id="WP_111479715.1">
    <property type="nucleotide sequence ID" value="NZ_QHKM01000007.1"/>
</dbReference>
<gene>
    <name evidence="2" type="ORF">DLM85_18770</name>
</gene>
<protein>
    <recommendedName>
        <fullName evidence="1">Lipocalin-like domain-containing protein</fullName>
    </recommendedName>
</protein>
<dbReference type="Proteomes" id="UP000248553">
    <property type="component" value="Unassembled WGS sequence"/>
</dbReference>
<evidence type="ECO:0000313" key="3">
    <source>
        <dbReference type="Proteomes" id="UP000248553"/>
    </source>
</evidence>
<proteinExistence type="predicted"/>
<dbReference type="AlphaFoldDB" id="A0A328BDS5"/>
<organism evidence="2 3">
    <name type="scientific">Hymenobacter edaphi</name>
    <dbReference type="NCBI Taxonomy" id="2211146"/>
    <lineage>
        <taxon>Bacteria</taxon>
        <taxon>Pseudomonadati</taxon>
        <taxon>Bacteroidota</taxon>
        <taxon>Cytophagia</taxon>
        <taxon>Cytophagales</taxon>
        <taxon>Hymenobacteraceae</taxon>
        <taxon>Hymenobacter</taxon>
    </lineage>
</organism>